<evidence type="ECO:0000256" key="2">
    <source>
        <dbReference type="SAM" id="MobiDB-lite"/>
    </source>
</evidence>
<dbReference type="AlphaFoldDB" id="A0AAW9Q0T1"/>
<dbReference type="PANTHER" id="PTHR30329:SF21">
    <property type="entry name" value="LIPOPROTEIN YIAD-RELATED"/>
    <property type="match status" value="1"/>
</dbReference>
<feature type="compositionally biased region" description="Polar residues" evidence="2">
    <location>
        <begin position="469"/>
        <end position="483"/>
    </location>
</feature>
<gene>
    <name evidence="4" type="ORF">V2H45_19210</name>
</gene>
<feature type="compositionally biased region" description="Polar residues" evidence="2">
    <location>
        <begin position="432"/>
        <end position="461"/>
    </location>
</feature>
<dbReference type="InterPro" id="IPR006665">
    <property type="entry name" value="OmpA-like"/>
</dbReference>
<dbReference type="Pfam" id="PF00691">
    <property type="entry name" value="OmpA"/>
    <property type="match status" value="1"/>
</dbReference>
<feature type="region of interest" description="Disordered" evidence="2">
    <location>
        <begin position="408"/>
        <end position="568"/>
    </location>
</feature>
<reference evidence="4" key="1">
    <citation type="submission" date="2024-01" db="EMBL/GenBank/DDBJ databases">
        <title>Bank of Algae and Cyanobacteria of the Azores (BACA) strain genomes.</title>
        <authorList>
            <person name="Luz R."/>
            <person name="Cordeiro R."/>
            <person name="Fonseca A."/>
            <person name="Goncalves V."/>
        </authorList>
    </citation>
    <scope>NUCLEOTIDE SEQUENCE</scope>
    <source>
        <strain evidence="4">BACA0141</strain>
    </source>
</reference>
<feature type="compositionally biased region" description="Low complexity" evidence="2">
    <location>
        <begin position="541"/>
        <end position="551"/>
    </location>
</feature>
<feature type="compositionally biased region" description="Polar residues" evidence="2">
    <location>
        <begin position="510"/>
        <end position="528"/>
    </location>
</feature>
<name>A0AAW9Q0T1_9CYAN</name>
<dbReference type="InterPro" id="IPR036737">
    <property type="entry name" value="OmpA-like_sf"/>
</dbReference>
<sequence length="684" mass="74067">MEDESDRLTAPEKSIQLPSNIVMPEFGEVNVRGTGDETFVEFTILMEPQGKYAEGWRTGIALDASASMKRSYGRKVSGRVDPAVLTKYMKKGLLKSYIEDGEPIRCLQKEAYEEIKQKGYVFKTTPNILQPLAQEFTSYLANSLDGVGRTALIYWGCGKGDETQAIGEFNAADCRNLSITGPRDIKLGNATKLMPAIAYFTEQYPDAKRGLYLFITDGRIDDLEEVKQYTLQLAHDITSGKRNFVKFILIGVGDGIDRYQLQELDDFDTGTSIDIWDYKVANEMQSLVQIFSEVVGEQQIVADRGAIYSPQGECVKLYADGLPAQASFSMPAGSEWFELEVSGKRIRQTIVVDESMAIVPLPKQTDIDSSNRFGFGKLGCTGLMASFLLLGGAIAYAVVNFYSSPNLGINSSKNPDSKPNTEMLSGQDRGVASSSPTDLSSHQATSKPSTPNSGSLGQSSDRGVVSPSAKATQPSQNSTSTTIAKVPNDGDAALKPSPSTQGTTSGSSPNVGSDRTSNQSSDKNNIPNQRHKSITPPPPNASSNASGNQGAKSPVTGGDSSNPSDRNFSALVPDTQVIIYFPVNESSLTAAEFTKLNEFWSKIKNKKGVISVKGYTDSYGENTYNLGLSNARANEVIDQLRSMGLTENYKLTLEALGDLNPIKDNNTDTGRAFNRRVVVSFKAS</sequence>
<comment type="caution">
    <text evidence="4">The sequence shown here is derived from an EMBL/GenBank/DDBJ whole genome shotgun (WGS) entry which is preliminary data.</text>
</comment>
<keyword evidence="1" id="KW-0472">Membrane</keyword>
<proteinExistence type="predicted"/>
<organism evidence="4 5">
    <name type="scientific">Tumidithrix elongata BACA0141</name>
    <dbReference type="NCBI Taxonomy" id="2716417"/>
    <lineage>
        <taxon>Bacteria</taxon>
        <taxon>Bacillati</taxon>
        <taxon>Cyanobacteriota</taxon>
        <taxon>Cyanophyceae</taxon>
        <taxon>Pseudanabaenales</taxon>
        <taxon>Pseudanabaenaceae</taxon>
        <taxon>Tumidithrix</taxon>
        <taxon>Tumidithrix elongata</taxon>
    </lineage>
</organism>
<keyword evidence="5" id="KW-1185">Reference proteome</keyword>
<dbReference type="Proteomes" id="UP001333818">
    <property type="component" value="Unassembled WGS sequence"/>
</dbReference>
<evidence type="ECO:0000313" key="5">
    <source>
        <dbReference type="Proteomes" id="UP001333818"/>
    </source>
</evidence>
<dbReference type="SUPFAM" id="SSF53300">
    <property type="entry name" value="vWA-like"/>
    <property type="match status" value="1"/>
</dbReference>
<dbReference type="PANTHER" id="PTHR30329">
    <property type="entry name" value="STATOR ELEMENT OF FLAGELLAR MOTOR COMPLEX"/>
    <property type="match status" value="1"/>
</dbReference>
<protein>
    <submittedName>
        <fullName evidence="4">OmpA family protein</fullName>
    </submittedName>
</protein>
<dbReference type="SUPFAM" id="SSF103088">
    <property type="entry name" value="OmpA-like"/>
    <property type="match status" value="1"/>
</dbReference>
<dbReference type="GO" id="GO:0016020">
    <property type="term" value="C:membrane"/>
    <property type="evidence" value="ECO:0007669"/>
    <property type="project" value="UniProtKB-UniRule"/>
</dbReference>
<dbReference type="RefSeq" id="WP_330485313.1">
    <property type="nucleotide sequence ID" value="NZ_JAZBJZ010000098.1"/>
</dbReference>
<dbReference type="Gene3D" id="3.30.1330.60">
    <property type="entry name" value="OmpA-like domain"/>
    <property type="match status" value="1"/>
</dbReference>
<dbReference type="InterPro" id="IPR050330">
    <property type="entry name" value="Bact_OuterMem_StrucFunc"/>
</dbReference>
<dbReference type="InterPro" id="IPR036465">
    <property type="entry name" value="vWFA_dom_sf"/>
</dbReference>
<evidence type="ECO:0000259" key="3">
    <source>
        <dbReference type="PROSITE" id="PS51123"/>
    </source>
</evidence>
<accession>A0AAW9Q0T1</accession>
<feature type="compositionally biased region" description="Polar residues" evidence="2">
    <location>
        <begin position="558"/>
        <end position="567"/>
    </location>
</feature>
<feature type="compositionally biased region" description="Low complexity" evidence="2">
    <location>
        <begin position="496"/>
        <end position="509"/>
    </location>
</feature>
<dbReference type="PROSITE" id="PS51123">
    <property type="entry name" value="OMPA_2"/>
    <property type="match status" value="1"/>
</dbReference>
<feature type="domain" description="OmpA-like" evidence="3">
    <location>
        <begin position="568"/>
        <end position="684"/>
    </location>
</feature>
<dbReference type="CDD" id="cd07185">
    <property type="entry name" value="OmpA_C-like"/>
    <property type="match status" value="1"/>
</dbReference>
<feature type="compositionally biased region" description="Polar residues" evidence="2">
    <location>
        <begin position="408"/>
        <end position="424"/>
    </location>
</feature>
<dbReference type="EMBL" id="JAZBJZ010000098">
    <property type="protein sequence ID" value="MEE3718877.1"/>
    <property type="molecule type" value="Genomic_DNA"/>
</dbReference>
<evidence type="ECO:0000313" key="4">
    <source>
        <dbReference type="EMBL" id="MEE3718877.1"/>
    </source>
</evidence>
<evidence type="ECO:0000256" key="1">
    <source>
        <dbReference type="PROSITE-ProRule" id="PRU00473"/>
    </source>
</evidence>